<dbReference type="Proteomes" id="UP000190150">
    <property type="component" value="Unassembled WGS sequence"/>
</dbReference>
<dbReference type="PRINTS" id="PR00344">
    <property type="entry name" value="BCTRLSENSOR"/>
</dbReference>
<dbReference type="InterPro" id="IPR001610">
    <property type="entry name" value="PAC"/>
</dbReference>
<name>A0A1T5BAD3_9SPHI</name>
<reference evidence="10" key="1">
    <citation type="submission" date="2017-02" db="EMBL/GenBank/DDBJ databases">
        <authorList>
            <person name="Varghese N."/>
            <person name="Submissions S."/>
        </authorList>
    </citation>
    <scope>NUCLEOTIDE SEQUENCE [LARGE SCALE GENOMIC DNA]</scope>
    <source>
        <strain evidence="10">DSM 24091</strain>
    </source>
</reference>
<keyword evidence="5" id="KW-0418">Kinase</keyword>
<dbReference type="GO" id="GO:0000155">
    <property type="term" value="F:phosphorelay sensor kinase activity"/>
    <property type="evidence" value="ECO:0007669"/>
    <property type="project" value="InterPro"/>
</dbReference>
<dbReference type="SMART" id="SM00091">
    <property type="entry name" value="PAS"/>
    <property type="match status" value="3"/>
</dbReference>
<dbReference type="PANTHER" id="PTHR43304:SF1">
    <property type="entry name" value="PAC DOMAIN-CONTAINING PROTEIN"/>
    <property type="match status" value="1"/>
</dbReference>
<organism evidence="9 10">
    <name type="scientific">Sphingobacterium nematocida</name>
    <dbReference type="NCBI Taxonomy" id="1513896"/>
    <lineage>
        <taxon>Bacteria</taxon>
        <taxon>Pseudomonadati</taxon>
        <taxon>Bacteroidota</taxon>
        <taxon>Sphingobacteriia</taxon>
        <taxon>Sphingobacteriales</taxon>
        <taxon>Sphingobacteriaceae</taxon>
        <taxon>Sphingobacterium</taxon>
    </lineage>
</organism>
<keyword evidence="10" id="KW-1185">Reference proteome</keyword>
<dbReference type="PANTHER" id="PTHR43304">
    <property type="entry name" value="PHYTOCHROME-LIKE PROTEIN CPH1"/>
    <property type="match status" value="1"/>
</dbReference>
<dbReference type="InterPro" id="IPR003594">
    <property type="entry name" value="HATPase_dom"/>
</dbReference>
<evidence type="ECO:0000313" key="9">
    <source>
        <dbReference type="EMBL" id="SKB43940.1"/>
    </source>
</evidence>
<evidence type="ECO:0000256" key="4">
    <source>
        <dbReference type="ARBA" id="ARBA00022679"/>
    </source>
</evidence>
<feature type="coiled-coil region" evidence="6">
    <location>
        <begin position="372"/>
        <end position="406"/>
    </location>
</feature>
<dbReference type="InterPro" id="IPR035965">
    <property type="entry name" value="PAS-like_dom_sf"/>
</dbReference>
<keyword evidence="3" id="KW-0597">Phosphoprotein</keyword>
<dbReference type="NCBIfam" id="TIGR00229">
    <property type="entry name" value="sensory_box"/>
    <property type="match status" value="1"/>
</dbReference>
<gene>
    <name evidence="9" type="ORF">SAMN05660841_00484</name>
</gene>
<evidence type="ECO:0000313" key="10">
    <source>
        <dbReference type="Proteomes" id="UP000190150"/>
    </source>
</evidence>
<dbReference type="Pfam" id="PF02518">
    <property type="entry name" value="HATPase_c"/>
    <property type="match status" value="1"/>
</dbReference>
<dbReference type="SUPFAM" id="SSF55874">
    <property type="entry name" value="ATPase domain of HSP90 chaperone/DNA topoisomerase II/histidine kinase"/>
    <property type="match status" value="1"/>
</dbReference>
<dbReference type="InterPro" id="IPR036097">
    <property type="entry name" value="HisK_dim/P_sf"/>
</dbReference>
<protein>
    <recommendedName>
        <fullName evidence="2">histidine kinase</fullName>
        <ecNumber evidence="2">2.7.13.3</ecNumber>
    </recommendedName>
</protein>
<keyword evidence="4" id="KW-0808">Transferase</keyword>
<dbReference type="Pfam" id="PF13426">
    <property type="entry name" value="PAS_9"/>
    <property type="match status" value="2"/>
</dbReference>
<feature type="domain" description="PAS" evidence="8">
    <location>
        <begin position="258"/>
        <end position="328"/>
    </location>
</feature>
<dbReference type="RefSeq" id="WP_079640864.1">
    <property type="nucleotide sequence ID" value="NZ_FUZF01000002.1"/>
</dbReference>
<dbReference type="Gene3D" id="3.30.565.10">
    <property type="entry name" value="Histidine kinase-like ATPase, C-terminal domain"/>
    <property type="match status" value="1"/>
</dbReference>
<feature type="domain" description="Histidine kinase" evidence="7">
    <location>
        <begin position="409"/>
        <end position="617"/>
    </location>
</feature>
<dbReference type="EMBL" id="FUZF01000002">
    <property type="protein sequence ID" value="SKB43940.1"/>
    <property type="molecule type" value="Genomic_DNA"/>
</dbReference>
<dbReference type="Pfam" id="PF08447">
    <property type="entry name" value="PAS_3"/>
    <property type="match status" value="1"/>
</dbReference>
<dbReference type="SMART" id="SM00086">
    <property type="entry name" value="PAC"/>
    <property type="match status" value="1"/>
</dbReference>
<evidence type="ECO:0000256" key="6">
    <source>
        <dbReference type="SAM" id="Coils"/>
    </source>
</evidence>
<dbReference type="InterPro" id="IPR052162">
    <property type="entry name" value="Sensor_kinase/Photoreceptor"/>
</dbReference>
<evidence type="ECO:0000256" key="3">
    <source>
        <dbReference type="ARBA" id="ARBA00022553"/>
    </source>
</evidence>
<dbReference type="InterPro" id="IPR000014">
    <property type="entry name" value="PAS"/>
</dbReference>
<dbReference type="EC" id="2.7.13.3" evidence="2"/>
<dbReference type="InterPro" id="IPR036890">
    <property type="entry name" value="HATPase_C_sf"/>
</dbReference>
<dbReference type="Gene3D" id="3.30.450.20">
    <property type="entry name" value="PAS domain"/>
    <property type="match status" value="3"/>
</dbReference>
<evidence type="ECO:0000256" key="1">
    <source>
        <dbReference type="ARBA" id="ARBA00000085"/>
    </source>
</evidence>
<dbReference type="STRING" id="1513896.SAMN05660841_00484"/>
<dbReference type="SUPFAM" id="SSF47384">
    <property type="entry name" value="Homodimeric domain of signal transducing histidine kinase"/>
    <property type="match status" value="1"/>
</dbReference>
<dbReference type="OrthoDB" id="1522284at2"/>
<dbReference type="InterPro" id="IPR013655">
    <property type="entry name" value="PAS_fold_3"/>
</dbReference>
<comment type="catalytic activity">
    <reaction evidence="1">
        <text>ATP + protein L-histidine = ADP + protein N-phospho-L-histidine.</text>
        <dbReference type="EC" id="2.7.13.3"/>
    </reaction>
</comment>
<evidence type="ECO:0000256" key="2">
    <source>
        <dbReference type="ARBA" id="ARBA00012438"/>
    </source>
</evidence>
<dbReference type="CDD" id="cd00130">
    <property type="entry name" value="PAS"/>
    <property type="match status" value="1"/>
</dbReference>
<dbReference type="SUPFAM" id="SSF55785">
    <property type="entry name" value="PYP-like sensor domain (PAS domain)"/>
    <property type="match status" value="2"/>
</dbReference>
<dbReference type="PROSITE" id="PS50112">
    <property type="entry name" value="PAS"/>
    <property type="match status" value="1"/>
</dbReference>
<evidence type="ECO:0000259" key="7">
    <source>
        <dbReference type="PROSITE" id="PS50109"/>
    </source>
</evidence>
<proteinExistence type="predicted"/>
<dbReference type="AlphaFoldDB" id="A0A1T5BAD3"/>
<dbReference type="InterPro" id="IPR004358">
    <property type="entry name" value="Sig_transdc_His_kin-like_C"/>
</dbReference>
<evidence type="ECO:0000259" key="8">
    <source>
        <dbReference type="PROSITE" id="PS50112"/>
    </source>
</evidence>
<keyword evidence="6" id="KW-0175">Coiled coil</keyword>
<dbReference type="SMART" id="SM00387">
    <property type="entry name" value="HATPase_c"/>
    <property type="match status" value="1"/>
</dbReference>
<evidence type="ECO:0000256" key="5">
    <source>
        <dbReference type="ARBA" id="ARBA00022777"/>
    </source>
</evidence>
<sequence>MQSVQVTLGSTFFSSREGLLALDDSGVIIAHNEQALKLLDISAQNLENRKLSEVFVFYTIDTSLPLKINESPWEETIVKKVEKEDITLGIDPKNRARKWLSLSSKWMYNTEIPYVLVSFFDISKIVQQNIILAAKEQQINLLVSSLNDIVFEMTKEGDIINYWTNNDSLLFYPPSHFLGKNIKEILPDSMTTPALHLVQETLASGIEQEMDFLSPFESHKNCWYHLQVRTISKNTDRVAIIISDITKEIENTERIKLNENKFNQAFHFSGLGMSITGLDGYCLDANKVLCNMLGYTKKELQAVTFIDVTHPDDAQQDLELRGKLLNSEIDSFTFQKRYQHKTGHYVWCDTTVSLVRNHKHYPQFYIAQIQNISQAKLNIETLESQKAELESIKMDLETKVRQLEEFNQIVAHNLKGPVCNIQMLMEEIDTETDESRRKSYLSLLKCSGDNLHQALEELTNILELRGDISQSYKKCNFQDQLNKLYQRYLPEIKEKNAILTTDFKITHIHYPTLYLERILDNLLSNALRYTTIDRQPIIHINSYRKDDKTFLQITDNGIGIDLPKYKSQLFMFKKVFHRGFESKGMGLFTIRYLLENIGGKIDVESLPDKGSSFTIQF</sequence>
<dbReference type="PROSITE" id="PS50109">
    <property type="entry name" value="HIS_KIN"/>
    <property type="match status" value="1"/>
</dbReference>
<accession>A0A1T5BAD3</accession>
<dbReference type="InterPro" id="IPR005467">
    <property type="entry name" value="His_kinase_dom"/>
</dbReference>